<keyword evidence="4" id="KW-0677">Repeat</keyword>
<evidence type="ECO:0000313" key="15">
    <source>
        <dbReference type="Proteomes" id="UP001165079"/>
    </source>
</evidence>
<protein>
    <recommendedName>
        <fullName evidence="1">non-specific serine/threonine protein kinase</fullName>
        <ecNumber evidence="1">2.7.11.1</ecNumber>
    </recommendedName>
</protein>
<keyword evidence="11" id="KW-0812">Transmembrane</keyword>
<dbReference type="SMART" id="SM00220">
    <property type="entry name" value="S_TKc"/>
    <property type="match status" value="1"/>
</dbReference>
<comment type="catalytic activity">
    <reaction evidence="8">
        <text>L-threonyl-[protein] + ATP = O-phospho-L-threonyl-[protein] + ADP + H(+)</text>
        <dbReference type="Rhea" id="RHEA:46608"/>
        <dbReference type="Rhea" id="RHEA-COMP:11060"/>
        <dbReference type="Rhea" id="RHEA-COMP:11605"/>
        <dbReference type="ChEBI" id="CHEBI:15378"/>
        <dbReference type="ChEBI" id="CHEBI:30013"/>
        <dbReference type="ChEBI" id="CHEBI:30616"/>
        <dbReference type="ChEBI" id="CHEBI:61977"/>
        <dbReference type="ChEBI" id="CHEBI:456216"/>
        <dbReference type="EC" id="2.7.11.1"/>
    </reaction>
</comment>
<feature type="transmembrane region" description="Helical" evidence="11">
    <location>
        <begin position="300"/>
        <end position="318"/>
    </location>
</feature>
<evidence type="ECO:0000256" key="7">
    <source>
        <dbReference type="ARBA" id="ARBA00022840"/>
    </source>
</evidence>
<keyword evidence="11" id="KW-0472">Membrane</keyword>
<dbReference type="PROSITE" id="PS50011">
    <property type="entry name" value="PROTEIN_KINASE_DOM"/>
    <property type="match status" value="1"/>
</dbReference>
<keyword evidence="15" id="KW-1185">Reference proteome</keyword>
<keyword evidence="5" id="KW-0547">Nucleotide-binding</keyword>
<dbReference type="GO" id="GO:0045717">
    <property type="term" value="P:negative regulation of fatty acid biosynthetic process"/>
    <property type="evidence" value="ECO:0007669"/>
    <property type="project" value="UniProtKB-ARBA"/>
</dbReference>
<dbReference type="GO" id="GO:0005524">
    <property type="term" value="F:ATP binding"/>
    <property type="evidence" value="ECO:0007669"/>
    <property type="project" value="UniProtKB-KW"/>
</dbReference>
<keyword evidence="11" id="KW-1133">Transmembrane helix</keyword>
<dbReference type="PROSITE" id="PS51178">
    <property type="entry name" value="PASTA"/>
    <property type="match status" value="1"/>
</dbReference>
<dbReference type="FunFam" id="3.30.200.20:FF:000035">
    <property type="entry name" value="Serine/threonine protein kinase Stk1"/>
    <property type="match status" value="1"/>
</dbReference>
<proteinExistence type="predicted"/>
<evidence type="ECO:0000256" key="8">
    <source>
        <dbReference type="ARBA" id="ARBA00047899"/>
    </source>
</evidence>
<gene>
    <name evidence="14" type="ORF">Afil01_43780</name>
</gene>
<evidence type="ECO:0000259" key="12">
    <source>
        <dbReference type="PROSITE" id="PS50011"/>
    </source>
</evidence>
<dbReference type="InterPro" id="IPR005543">
    <property type="entry name" value="PASTA_dom"/>
</dbReference>
<dbReference type="EMBL" id="BSTX01000003">
    <property type="protein sequence ID" value="GLZ79571.1"/>
    <property type="molecule type" value="Genomic_DNA"/>
</dbReference>
<dbReference type="RefSeq" id="WP_285664724.1">
    <property type="nucleotide sequence ID" value="NZ_BSTX01000003.1"/>
</dbReference>
<evidence type="ECO:0000259" key="13">
    <source>
        <dbReference type="PROSITE" id="PS51178"/>
    </source>
</evidence>
<dbReference type="AlphaFoldDB" id="A0A9W6SRT1"/>
<dbReference type="SMART" id="SM00740">
    <property type="entry name" value="PASTA"/>
    <property type="match status" value="1"/>
</dbReference>
<feature type="compositionally biased region" description="Gly residues" evidence="10">
    <location>
        <begin position="374"/>
        <end position="395"/>
    </location>
</feature>
<keyword evidence="3" id="KW-0808">Transferase</keyword>
<dbReference type="Proteomes" id="UP001165079">
    <property type="component" value="Unassembled WGS sequence"/>
</dbReference>
<comment type="caution">
    <text evidence="14">The sequence shown here is derived from an EMBL/GenBank/DDBJ whole genome shotgun (WGS) entry which is preliminary data.</text>
</comment>
<comment type="catalytic activity">
    <reaction evidence="9">
        <text>L-seryl-[protein] + ATP = O-phospho-L-seryl-[protein] + ADP + H(+)</text>
        <dbReference type="Rhea" id="RHEA:17989"/>
        <dbReference type="Rhea" id="RHEA-COMP:9863"/>
        <dbReference type="Rhea" id="RHEA-COMP:11604"/>
        <dbReference type="ChEBI" id="CHEBI:15378"/>
        <dbReference type="ChEBI" id="CHEBI:29999"/>
        <dbReference type="ChEBI" id="CHEBI:30616"/>
        <dbReference type="ChEBI" id="CHEBI:83421"/>
        <dbReference type="ChEBI" id="CHEBI:456216"/>
        <dbReference type="EC" id="2.7.11.1"/>
    </reaction>
</comment>
<dbReference type="Gene3D" id="1.10.510.10">
    <property type="entry name" value="Transferase(Phosphotransferase) domain 1"/>
    <property type="match status" value="1"/>
</dbReference>
<evidence type="ECO:0000256" key="1">
    <source>
        <dbReference type="ARBA" id="ARBA00012513"/>
    </source>
</evidence>
<evidence type="ECO:0000313" key="14">
    <source>
        <dbReference type="EMBL" id="GLZ79571.1"/>
    </source>
</evidence>
<keyword evidence="2" id="KW-0723">Serine/threonine-protein kinase</keyword>
<feature type="domain" description="Protein kinase" evidence="12">
    <location>
        <begin position="11"/>
        <end position="269"/>
    </location>
</feature>
<evidence type="ECO:0000256" key="2">
    <source>
        <dbReference type="ARBA" id="ARBA00022527"/>
    </source>
</evidence>
<dbReference type="Gene3D" id="3.30.10.20">
    <property type="match status" value="1"/>
</dbReference>
<dbReference type="PROSITE" id="PS00108">
    <property type="entry name" value="PROTEIN_KINASE_ST"/>
    <property type="match status" value="1"/>
</dbReference>
<evidence type="ECO:0000256" key="6">
    <source>
        <dbReference type="ARBA" id="ARBA00022777"/>
    </source>
</evidence>
<keyword evidence="7" id="KW-0067">ATP-binding</keyword>
<dbReference type="InterPro" id="IPR008271">
    <property type="entry name" value="Ser/Thr_kinase_AS"/>
</dbReference>
<dbReference type="CDD" id="cd06577">
    <property type="entry name" value="PASTA_pknB"/>
    <property type="match status" value="1"/>
</dbReference>
<accession>A0A9W6SRT1</accession>
<feature type="compositionally biased region" description="Low complexity" evidence="10">
    <location>
        <begin position="335"/>
        <end position="354"/>
    </location>
</feature>
<dbReference type="PANTHER" id="PTHR43289">
    <property type="entry name" value="MITOGEN-ACTIVATED PROTEIN KINASE KINASE KINASE 20-RELATED"/>
    <property type="match status" value="1"/>
</dbReference>
<sequence length="499" mass="51511">MAAGDLIGGRYRLTKRIAAGGMGDVWRGLDTRLGRRVAVKLLHPGLAEDAAFKARFVSEANLVAALNTRSVAAIYDCGEEDTPEGTRAYLIMELVEGRSLAEVLREDGPLPVRLAARVIAAAAEGLGAAHAAGIVHRDVKPANILIARRGVVKIIDFGIARVSGETGLTATGSVIGTIAYTAPEQLTDQDPTPAGDVYSLGVVAYECLAGTPPFGADNPAAVIFGHLAQDPPPLPETVPAALSAAVMRALRKEPGERWKSVRAFAHACREAVGAQPAETVVAEDEAPPAGTPPGPRRRPLVLAAVLALAVLLALALVLRPWRNLGPGERDDAGGAPSVSADPPVASAPESAAPSSPSPSPSPSASGETKPQDGGRTGPGNDDGGNPGGDPGGGDPGPGPDPHTAKVPNLSGMMLRDAKSRLAEEGFTHTRPVFKRAWNQPNCLVYGQSPAAGESVDKAVTVQIDYYISNPATCDPDELAARSVAHVRGTPPWWRPSSPG</sequence>
<keyword evidence="6" id="KW-0418">Kinase</keyword>
<reference evidence="14" key="1">
    <citation type="submission" date="2023-03" db="EMBL/GenBank/DDBJ databases">
        <title>Actinorhabdospora filicis NBRC 111898.</title>
        <authorList>
            <person name="Ichikawa N."/>
            <person name="Sato H."/>
            <person name="Tonouchi N."/>
        </authorList>
    </citation>
    <scope>NUCLEOTIDE SEQUENCE</scope>
    <source>
        <strain evidence="14">NBRC 111898</strain>
    </source>
</reference>
<name>A0A9W6SRT1_9ACTN</name>
<dbReference type="PANTHER" id="PTHR43289:SF6">
    <property type="entry name" value="SERINE_THREONINE-PROTEIN KINASE NEKL-3"/>
    <property type="match status" value="1"/>
</dbReference>
<evidence type="ECO:0000256" key="3">
    <source>
        <dbReference type="ARBA" id="ARBA00022679"/>
    </source>
</evidence>
<dbReference type="CDD" id="cd14014">
    <property type="entry name" value="STKc_PknB_like"/>
    <property type="match status" value="1"/>
</dbReference>
<evidence type="ECO:0000256" key="9">
    <source>
        <dbReference type="ARBA" id="ARBA00048679"/>
    </source>
</evidence>
<evidence type="ECO:0000256" key="4">
    <source>
        <dbReference type="ARBA" id="ARBA00022737"/>
    </source>
</evidence>
<dbReference type="FunFam" id="1.10.510.10:FF:000021">
    <property type="entry name" value="Serine/threonine protein kinase"/>
    <property type="match status" value="1"/>
</dbReference>
<feature type="domain" description="PASTA" evidence="13">
    <location>
        <begin position="400"/>
        <end position="469"/>
    </location>
</feature>
<feature type="region of interest" description="Disordered" evidence="10">
    <location>
        <begin position="328"/>
        <end position="408"/>
    </location>
</feature>
<feature type="region of interest" description="Disordered" evidence="10">
    <location>
        <begin position="274"/>
        <end position="296"/>
    </location>
</feature>
<dbReference type="Pfam" id="PF03793">
    <property type="entry name" value="PASTA"/>
    <property type="match status" value="1"/>
</dbReference>
<evidence type="ECO:0000256" key="10">
    <source>
        <dbReference type="SAM" id="MobiDB-lite"/>
    </source>
</evidence>
<dbReference type="GO" id="GO:0004674">
    <property type="term" value="F:protein serine/threonine kinase activity"/>
    <property type="evidence" value="ECO:0007669"/>
    <property type="project" value="UniProtKB-KW"/>
</dbReference>
<evidence type="ECO:0000256" key="11">
    <source>
        <dbReference type="SAM" id="Phobius"/>
    </source>
</evidence>
<organism evidence="14 15">
    <name type="scientific">Actinorhabdospora filicis</name>
    <dbReference type="NCBI Taxonomy" id="1785913"/>
    <lineage>
        <taxon>Bacteria</taxon>
        <taxon>Bacillati</taxon>
        <taxon>Actinomycetota</taxon>
        <taxon>Actinomycetes</taxon>
        <taxon>Micromonosporales</taxon>
        <taxon>Micromonosporaceae</taxon>
        <taxon>Actinorhabdospora</taxon>
    </lineage>
</organism>
<dbReference type="EC" id="2.7.11.1" evidence="1"/>
<dbReference type="InterPro" id="IPR011009">
    <property type="entry name" value="Kinase-like_dom_sf"/>
</dbReference>
<dbReference type="SUPFAM" id="SSF56112">
    <property type="entry name" value="Protein kinase-like (PK-like)"/>
    <property type="match status" value="1"/>
</dbReference>
<dbReference type="InterPro" id="IPR000719">
    <property type="entry name" value="Prot_kinase_dom"/>
</dbReference>
<dbReference type="Gene3D" id="3.30.200.20">
    <property type="entry name" value="Phosphorylase Kinase, domain 1"/>
    <property type="match status" value="1"/>
</dbReference>
<dbReference type="Pfam" id="PF00069">
    <property type="entry name" value="Pkinase"/>
    <property type="match status" value="1"/>
</dbReference>
<evidence type="ECO:0000256" key="5">
    <source>
        <dbReference type="ARBA" id="ARBA00022741"/>
    </source>
</evidence>